<reference evidence="1 2" key="1">
    <citation type="submission" date="2020-03" db="EMBL/GenBank/DDBJ databases">
        <authorList>
            <person name="Wang L."/>
            <person name="He N."/>
            <person name="Li Y."/>
            <person name="Fang Y."/>
            <person name="Zhang F."/>
        </authorList>
    </citation>
    <scope>NUCLEOTIDE SEQUENCE [LARGE SCALE GENOMIC DNA]</scope>
    <source>
        <strain evidence="1 2">36D10-4-7</strain>
    </source>
</reference>
<dbReference type="Proteomes" id="UP000732399">
    <property type="component" value="Unassembled WGS sequence"/>
</dbReference>
<organism evidence="1 2">
    <name type="scientific">Sphingomonas corticis</name>
    <dbReference type="NCBI Taxonomy" id="2722791"/>
    <lineage>
        <taxon>Bacteria</taxon>
        <taxon>Pseudomonadati</taxon>
        <taxon>Pseudomonadota</taxon>
        <taxon>Alphaproteobacteria</taxon>
        <taxon>Sphingomonadales</taxon>
        <taxon>Sphingomonadaceae</taxon>
        <taxon>Sphingomonas</taxon>
    </lineage>
</organism>
<keyword evidence="2" id="KW-1185">Reference proteome</keyword>
<dbReference type="RefSeq" id="WP_168135406.1">
    <property type="nucleotide sequence ID" value="NZ_JAAVJH010000010.1"/>
</dbReference>
<dbReference type="Pfam" id="PF07704">
    <property type="entry name" value="PSK_trans_fac"/>
    <property type="match status" value="1"/>
</dbReference>
<name>A0ABX1CPI0_9SPHN</name>
<evidence type="ECO:0000313" key="2">
    <source>
        <dbReference type="Proteomes" id="UP000732399"/>
    </source>
</evidence>
<dbReference type="InterPro" id="IPR011660">
    <property type="entry name" value="VapB-like"/>
</dbReference>
<gene>
    <name evidence="1" type="ORF">HBH26_14785</name>
</gene>
<proteinExistence type="predicted"/>
<evidence type="ECO:0000313" key="1">
    <source>
        <dbReference type="EMBL" id="NJR79851.1"/>
    </source>
</evidence>
<sequence length="89" mass="10216">MGVQLNIKDPETVRLARELAGQTRRTVTETVRAALEKMAEEREAEIQRRMADMKAVLADIRQHLPPEWEGRTSKEIMDEIYNEDGSFAS</sequence>
<comment type="caution">
    <text evidence="1">The sequence shown here is derived from an EMBL/GenBank/DDBJ whole genome shotgun (WGS) entry which is preliminary data.</text>
</comment>
<accession>A0ABX1CPI0</accession>
<protein>
    <submittedName>
        <fullName evidence="1">Type II toxin-antitoxin system VapB family antitoxin</fullName>
    </submittedName>
</protein>
<dbReference type="EMBL" id="JAAVJH010000010">
    <property type="protein sequence ID" value="NJR79851.1"/>
    <property type="molecule type" value="Genomic_DNA"/>
</dbReference>